<proteinExistence type="predicted"/>
<feature type="domain" description="ACT" evidence="4">
    <location>
        <begin position="29"/>
        <end position="107"/>
    </location>
</feature>
<feature type="repeat" description="PPR" evidence="2">
    <location>
        <begin position="907"/>
        <end position="941"/>
    </location>
</feature>
<dbReference type="InterPro" id="IPR045865">
    <property type="entry name" value="ACT-like_dom_sf"/>
</dbReference>
<accession>A0A2N9IFF6</accession>
<dbReference type="SUPFAM" id="SSF81901">
    <property type="entry name" value="HCP-like"/>
    <property type="match status" value="1"/>
</dbReference>
<dbReference type="PANTHER" id="PTHR31096">
    <property type="entry name" value="ACT DOMAIN-CONTAINING PROTEIN ACR4-RELATED"/>
    <property type="match status" value="1"/>
</dbReference>
<protein>
    <recommendedName>
        <fullName evidence="3">ACT domain-containing protein ACR</fullName>
    </recommendedName>
    <alternativeName>
        <fullName evidence="3">Protein ACT DOMAIN REPEATS</fullName>
    </alternativeName>
</protein>
<dbReference type="PROSITE" id="PS51671">
    <property type="entry name" value="ACT"/>
    <property type="match status" value="3"/>
</dbReference>
<feature type="repeat" description="PPR" evidence="2">
    <location>
        <begin position="837"/>
        <end position="871"/>
    </location>
</feature>
<dbReference type="GO" id="GO:0016597">
    <property type="term" value="F:amino acid binding"/>
    <property type="evidence" value="ECO:0007669"/>
    <property type="project" value="UniProtKB-UniRule"/>
</dbReference>
<sequence>MDDEYAKLIRRMNPPRVVIDNNACKDATVIQVDSVNKHGILLEVVQVLTDMNLIITKAYISSDAGWFMDVFNVIDYDGNKIRDKEVIDYIQRRLECNASFSPSLRGSVGVMPSEEHTSIELSGTDRPGLLSEVCAVLTSLHCNVVNAEIWTHNARAAAVVHVTDDSTGRAIKDPKRLSTIKELLCNVLKGNNDLKTANTILSPPGVTNRERRLHQIMFADRDYERVEGAGLGGIENKNTRPHVTVLDCSQKDYTVITMRSKDRPKLLFDIICTLTDMQYVVFHGMVNTGRMEAFQEFYIRHVDGLPISSEAERERVVQCLEAAIERRAFEGLELELCTEDRVGLLSDITRIFRENSLCIKRAEISTKGGQAKDTFYVTDVTGNPVDPKIIDSIRRQIGHSVLKTLMKRCATELATRISRALISASNYTKPTRTWTSSLEQTLHQLGCRDSLTQPLVARVIDPFLLTHHSLALGFFNWASQQPGFSHNSLTYQSILKSLSLSRQFNAIDTLFKEVRAHNINLSSSVYASLIASLIVGKKTQNAFLVFSEVSSVIQELGPEICNSLLAALVSDGYFEYAGKVFEEMLLRGVSFSTLGFGVFMWRFSRNGEVGRVLSMLDEVRRGNLEINGSVIAVLIVHGLCQASRASEAYWVLDELRGRGCKPDFMAYWIVAEEFRAMGNVPDTEKVLKKKRKLGVAPRAHDYREFIFALVSERRICEAKELGEVIVGGRFPIEDDVLNVLIGSVSAIDTACAINFFKFMVGKERFPTLLTLSNLSRNLCKHGKTDDLLEVFLVLSSHDYFKDLESYNVMVSFLCKAGRVKEAYGVLQEIKKKGWGPDVSSYNSLMEACCREDLLRPAKRLWDEMFASGCGGNLKTYNILIQKFSEIGQIEEAQRLFYHMLEKGVVPDATTYRSLLRGLCQETKLEAAFEVFDKSVKQDIVLAQTILNTFILYLCKEGHFLAASKLLCSVTCDIGHSDSHVILLKCLADSREVPIAIEHIEQVRKDSPSTLQVICTELLASLSSCSKSEAILQLHFKQYMRCLISSNNGTWKSMCNR</sequence>
<dbReference type="SUPFAM" id="SSF55021">
    <property type="entry name" value="ACT-like"/>
    <property type="match status" value="3"/>
</dbReference>
<feature type="repeat" description="PPR" evidence="2">
    <location>
        <begin position="628"/>
        <end position="662"/>
    </location>
</feature>
<evidence type="ECO:0000256" key="1">
    <source>
        <dbReference type="ARBA" id="ARBA00022737"/>
    </source>
</evidence>
<dbReference type="Pfam" id="PF13041">
    <property type="entry name" value="PPR_2"/>
    <property type="match status" value="2"/>
</dbReference>
<comment type="function">
    <text evidence="3">Binds amino acids.</text>
</comment>
<feature type="repeat" description="PPR" evidence="2">
    <location>
        <begin position="872"/>
        <end position="906"/>
    </location>
</feature>
<dbReference type="CDD" id="cd04897">
    <property type="entry name" value="ACT_ACR_3"/>
    <property type="match status" value="1"/>
</dbReference>
<dbReference type="CDD" id="cd04925">
    <property type="entry name" value="ACT_ACR_2"/>
    <property type="match status" value="1"/>
</dbReference>
<dbReference type="AlphaFoldDB" id="A0A2N9IFF6"/>
<dbReference type="InterPro" id="IPR002885">
    <property type="entry name" value="PPR_rpt"/>
</dbReference>
<dbReference type="NCBIfam" id="TIGR00756">
    <property type="entry name" value="PPR"/>
    <property type="match status" value="5"/>
</dbReference>
<dbReference type="InterPro" id="IPR040217">
    <property type="entry name" value="ACR1-12"/>
</dbReference>
<organism evidence="5">
    <name type="scientific">Fagus sylvatica</name>
    <name type="common">Beechnut</name>
    <dbReference type="NCBI Taxonomy" id="28930"/>
    <lineage>
        <taxon>Eukaryota</taxon>
        <taxon>Viridiplantae</taxon>
        <taxon>Streptophyta</taxon>
        <taxon>Embryophyta</taxon>
        <taxon>Tracheophyta</taxon>
        <taxon>Spermatophyta</taxon>
        <taxon>Magnoliopsida</taxon>
        <taxon>eudicotyledons</taxon>
        <taxon>Gunneridae</taxon>
        <taxon>Pentapetalae</taxon>
        <taxon>rosids</taxon>
        <taxon>fabids</taxon>
        <taxon>Fagales</taxon>
        <taxon>Fagaceae</taxon>
        <taxon>Fagus</taxon>
    </lineage>
</organism>
<dbReference type="PANTHER" id="PTHR31096:SF55">
    <property type="entry name" value="ACT DOMAIN-CONTAINING PROTEIN ACR6"/>
    <property type="match status" value="1"/>
</dbReference>
<gene>
    <name evidence="5" type="ORF">FSB_LOCUS50786</name>
</gene>
<feature type="repeat" description="PPR" evidence="2">
    <location>
        <begin position="802"/>
        <end position="836"/>
    </location>
</feature>
<evidence type="ECO:0000313" key="5">
    <source>
        <dbReference type="EMBL" id="SPD22904.1"/>
    </source>
</evidence>
<reference evidence="5" key="1">
    <citation type="submission" date="2018-02" db="EMBL/GenBank/DDBJ databases">
        <authorList>
            <person name="Cohen D.B."/>
            <person name="Kent A.D."/>
        </authorList>
    </citation>
    <scope>NUCLEOTIDE SEQUENCE</scope>
</reference>
<dbReference type="Gene3D" id="3.30.70.260">
    <property type="match status" value="1"/>
</dbReference>
<feature type="repeat" description="PPR" evidence="2">
    <location>
        <begin position="557"/>
        <end position="591"/>
    </location>
</feature>
<dbReference type="Pfam" id="PF01535">
    <property type="entry name" value="PPR"/>
    <property type="match status" value="2"/>
</dbReference>
<feature type="domain" description="ACT" evidence="4">
    <location>
        <begin position="333"/>
        <end position="418"/>
    </location>
</feature>
<feature type="domain" description="ACT" evidence="4">
    <location>
        <begin position="118"/>
        <end position="202"/>
    </location>
</feature>
<evidence type="ECO:0000256" key="2">
    <source>
        <dbReference type="PROSITE-ProRule" id="PRU00708"/>
    </source>
</evidence>
<dbReference type="PROSITE" id="PS51375">
    <property type="entry name" value="PPR"/>
    <property type="match status" value="6"/>
</dbReference>
<dbReference type="InterPro" id="IPR002912">
    <property type="entry name" value="ACT_dom"/>
</dbReference>
<dbReference type="CDD" id="cd04926">
    <property type="entry name" value="ACT_ACR_4"/>
    <property type="match status" value="1"/>
</dbReference>
<dbReference type="Gene3D" id="1.25.40.10">
    <property type="entry name" value="Tetratricopeptide repeat domain"/>
    <property type="match status" value="4"/>
</dbReference>
<dbReference type="EMBL" id="OIVN01005545">
    <property type="protein sequence ID" value="SPD22904.1"/>
    <property type="molecule type" value="Genomic_DNA"/>
</dbReference>
<evidence type="ECO:0000259" key="4">
    <source>
        <dbReference type="PROSITE" id="PS51671"/>
    </source>
</evidence>
<dbReference type="Pfam" id="PF01842">
    <property type="entry name" value="ACT"/>
    <property type="match status" value="2"/>
</dbReference>
<keyword evidence="1 3" id="KW-0677">Repeat</keyword>
<dbReference type="InterPro" id="IPR011990">
    <property type="entry name" value="TPR-like_helical_dom_sf"/>
</dbReference>
<evidence type="ECO:0000256" key="3">
    <source>
        <dbReference type="RuleBase" id="RU369043"/>
    </source>
</evidence>
<name>A0A2N9IFF6_FAGSY</name>